<dbReference type="EMBL" id="ML213520">
    <property type="protein sequence ID" value="TFK48212.1"/>
    <property type="molecule type" value="Genomic_DNA"/>
</dbReference>
<accession>A0A5C3MTX8</accession>
<sequence>MVGGFATLESKLKSRISVGHIALGIFIQEMLGLEISGSTTATPTNPAVDQARLWSRPIKSSAYDLDILKPRIAPSNLLPLVCYDSHRGPVSLGKSLHLASVKFSFRVARVNASETSDFLEPAERGELTSAQMLLPMYRGATLVTTAQPRTPRLLSSRQTLGICIDLPSSWTTNCASCKVPTRSLPDDGQMRKYQTPPGNRPSFVRRSGVTARSRRPSPTVLSPMPSTLELALALANRCGSPGSDRNGAVPRCLKRRLCYALLWIILRTVPGYELRRQTSNYKFLLPGIQRLVPFGYPVWTSCMFYIHSTCLVLPRYNYIPHQRTT</sequence>
<dbReference type="AlphaFoldDB" id="A0A5C3MTX8"/>
<feature type="region of interest" description="Disordered" evidence="1">
    <location>
        <begin position="185"/>
        <end position="220"/>
    </location>
</feature>
<organism evidence="2 3">
    <name type="scientific">Heliocybe sulcata</name>
    <dbReference type="NCBI Taxonomy" id="5364"/>
    <lineage>
        <taxon>Eukaryota</taxon>
        <taxon>Fungi</taxon>
        <taxon>Dikarya</taxon>
        <taxon>Basidiomycota</taxon>
        <taxon>Agaricomycotina</taxon>
        <taxon>Agaricomycetes</taxon>
        <taxon>Gloeophyllales</taxon>
        <taxon>Gloeophyllaceae</taxon>
        <taxon>Heliocybe</taxon>
    </lineage>
</organism>
<gene>
    <name evidence="2" type="ORF">OE88DRAFT_1727887</name>
</gene>
<protein>
    <submittedName>
        <fullName evidence="2">Uncharacterized protein</fullName>
    </submittedName>
</protein>
<evidence type="ECO:0000313" key="2">
    <source>
        <dbReference type="EMBL" id="TFK48212.1"/>
    </source>
</evidence>
<evidence type="ECO:0000256" key="1">
    <source>
        <dbReference type="SAM" id="MobiDB-lite"/>
    </source>
</evidence>
<evidence type="ECO:0000313" key="3">
    <source>
        <dbReference type="Proteomes" id="UP000305948"/>
    </source>
</evidence>
<reference evidence="2 3" key="1">
    <citation type="journal article" date="2019" name="Nat. Ecol. Evol.">
        <title>Megaphylogeny resolves global patterns of mushroom evolution.</title>
        <authorList>
            <person name="Varga T."/>
            <person name="Krizsan K."/>
            <person name="Foldi C."/>
            <person name="Dima B."/>
            <person name="Sanchez-Garcia M."/>
            <person name="Sanchez-Ramirez S."/>
            <person name="Szollosi G.J."/>
            <person name="Szarkandi J.G."/>
            <person name="Papp V."/>
            <person name="Albert L."/>
            <person name="Andreopoulos W."/>
            <person name="Angelini C."/>
            <person name="Antonin V."/>
            <person name="Barry K.W."/>
            <person name="Bougher N.L."/>
            <person name="Buchanan P."/>
            <person name="Buyck B."/>
            <person name="Bense V."/>
            <person name="Catcheside P."/>
            <person name="Chovatia M."/>
            <person name="Cooper J."/>
            <person name="Damon W."/>
            <person name="Desjardin D."/>
            <person name="Finy P."/>
            <person name="Geml J."/>
            <person name="Haridas S."/>
            <person name="Hughes K."/>
            <person name="Justo A."/>
            <person name="Karasinski D."/>
            <person name="Kautmanova I."/>
            <person name="Kiss B."/>
            <person name="Kocsube S."/>
            <person name="Kotiranta H."/>
            <person name="LaButti K.M."/>
            <person name="Lechner B.E."/>
            <person name="Liimatainen K."/>
            <person name="Lipzen A."/>
            <person name="Lukacs Z."/>
            <person name="Mihaltcheva S."/>
            <person name="Morgado L.N."/>
            <person name="Niskanen T."/>
            <person name="Noordeloos M.E."/>
            <person name="Ohm R.A."/>
            <person name="Ortiz-Santana B."/>
            <person name="Ovrebo C."/>
            <person name="Racz N."/>
            <person name="Riley R."/>
            <person name="Savchenko A."/>
            <person name="Shiryaev A."/>
            <person name="Soop K."/>
            <person name="Spirin V."/>
            <person name="Szebenyi C."/>
            <person name="Tomsovsky M."/>
            <person name="Tulloss R.E."/>
            <person name="Uehling J."/>
            <person name="Grigoriev I.V."/>
            <person name="Vagvolgyi C."/>
            <person name="Papp T."/>
            <person name="Martin F.M."/>
            <person name="Miettinen O."/>
            <person name="Hibbett D.S."/>
            <person name="Nagy L.G."/>
        </authorList>
    </citation>
    <scope>NUCLEOTIDE SEQUENCE [LARGE SCALE GENOMIC DNA]</scope>
    <source>
        <strain evidence="2 3">OMC1185</strain>
    </source>
</reference>
<keyword evidence="3" id="KW-1185">Reference proteome</keyword>
<proteinExistence type="predicted"/>
<name>A0A5C3MTX8_9AGAM</name>
<dbReference type="Proteomes" id="UP000305948">
    <property type="component" value="Unassembled WGS sequence"/>
</dbReference>